<keyword evidence="11" id="KW-0472">Membrane</keyword>
<comment type="caution">
    <text evidence="14">The sequence shown here is derived from an EMBL/GenBank/DDBJ whole genome shotgun (WGS) entry which is preliminary data.</text>
</comment>
<dbReference type="InterPro" id="IPR036770">
    <property type="entry name" value="Ankyrin_rpt-contain_sf"/>
</dbReference>
<dbReference type="PANTHER" id="PTHR46680">
    <property type="entry name" value="NF-KAPPA-B INHIBITOR ALPHA"/>
    <property type="match status" value="1"/>
</dbReference>
<dbReference type="GO" id="GO:0071356">
    <property type="term" value="P:cellular response to tumor necrosis factor"/>
    <property type="evidence" value="ECO:0007669"/>
    <property type="project" value="TreeGrafter"/>
</dbReference>
<evidence type="ECO:0000256" key="2">
    <source>
        <dbReference type="ARBA" id="ARBA00004613"/>
    </source>
</evidence>
<evidence type="ECO:0000256" key="1">
    <source>
        <dbReference type="ARBA" id="ARBA00004175"/>
    </source>
</evidence>
<dbReference type="GO" id="GO:0090729">
    <property type="term" value="F:toxin activity"/>
    <property type="evidence" value="ECO:0007669"/>
    <property type="project" value="UniProtKB-KW"/>
</dbReference>
<protein>
    <submittedName>
        <fullName evidence="14">B-cell lymphoma 3</fullName>
    </submittedName>
</protein>
<evidence type="ECO:0000256" key="9">
    <source>
        <dbReference type="ARBA" id="ARBA00023028"/>
    </source>
</evidence>
<evidence type="ECO:0000313" key="15">
    <source>
        <dbReference type="Proteomes" id="UP000887013"/>
    </source>
</evidence>
<keyword evidence="10 12" id="KW-0040">ANK repeat</keyword>
<keyword evidence="7" id="KW-0528">Neurotoxin</keyword>
<evidence type="ECO:0000256" key="7">
    <source>
        <dbReference type="ARBA" id="ARBA00022699"/>
    </source>
</evidence>
<keyword evidence="4" id="KW-0964">Secreted</keyword>
<dbReference type="GO" id="GO:0044218">
    <property type="term" value="C:other organism cell membrane"/>
    <property type="evidence" value="ECO:0007669"/>
    <property type="project" value="UniProtKB-KW"/>
</dbReference>
<accession>A0A8X6UPP4</accession>
<evidence type="ECO:0000256" key="10">
    <source>
        <dbReference type="ARBA" id="ARBA00023043"/>
    </source>
</evidence>
<dbReference type="OrthoDB" id="6431813at2759"/>
<dbReference type="GO" id="GO:0005576">
    <property type="term" value="C:extracellular region"/>
    <property type="evidence" value="ECO:0007669"/>
    <property type="project" value="UniProtKB-SubCell"/>
</dbReference>
<feature type="compositionally biased region" description="Polar residues" evidence="13">
    <location>
        <begin position="13"/>
        <end position="30"/>
    </location>
</feature>
<gene>
    <name evidence="14" type="primary">Bcl3</name>
    <name evidence="14" type="ORF">NPIL_127971</name>
</gene>
<keyword evidence="8" id="KW-0677">Repeat</keyword>
<evidence type="ECO:0000256" key="5">
    <source>
        <dbReference type="ARBA" id="ARBA00022537"/>
    </source>
</evidence>
<dbReference type="PROSITE" id="PS50088">
    <property type="entry name" value="ANK_REPEAT"/>
    <property type="match status" value="2"/>
</dbReference>
<proteinExistence type="predicted"/>
<evidence type="ECO:0000256" key="12">
    <source>
        <dbReference type="PROSITE-ProRule" id="PRU00023"/>
    </source>
</evidence>
<evidence type="ECO:0000256" key="3">
    <source>
        <dbReference type="ARBA" id="ARBA00022483"/>
    </source>
</evidence>
<dbReference type="GO" id="GO:0051059">
    <property type="term" value="F:NF-kappaB binding"/>
    <property type="evidence" value="ECO:0007669"/>
    <property type="project" value="TreeGrafter"/>
</dbReference>
<organism evidence="14 15">
    <name type="scientific">Nephila pilipes</name>
    <name type="common">Giant wood spider</name>
    <name type="synonym">Nephila maculata</name>
    <dbReference type="NCBI Taxonomy" id="299642"/>
    <lineage>
        <taxon>Eukaryota</taxon>
        <taxon>Metazoa</taxon>
        <taxon>Ecdysozoa</taxon>
        <taxon>Arthropoda</taxon>
        <taxon>Chelicerata</taxon>
        <taxon>Arachnida</taxon>
        <taxon>Araneae</taxon>
        <taxon>Araneomorphae</taxon>
        <taxon>Entelegynae</taxon>
        <taxon>Araneoidea</taxon>
        <taxon>Nephilidae</taxon>
        <taxon>Nephila</taxon>
    </lineage>
</organism>
<evidence type="ECO:0000256" key="6">
    <source>
        <dbReference type="ARBA" id="ARBA00022656"/>
    </source>
</evidence>
<keyword evidence="15" id="KW-1185">Reference proteome</keyword>
<keyword evidence="3" id="KW-0268">Exocytosis</keyword>
<dbReference type="PROSITE" id="PS50297">
    <property type="entry name" value="ANK_REP_REGION"/>
    <property type="match status" value="2"/>
</dbReference>
<feature type="region of interest" description="Disordered" evidence="13">
    <location>
        <begin position="1"/>
        <end position="62"/>
    </location>
</feature>
<sequence length="347" mass="38311">MNQKPSYVVCPSVNHSESQESFSAPHSSQDIPPMCNIEKRKRKLSSSQPHPFSEQGPQEERTLTGEMCNVGKVHVAVQCPPHSAVKRTKTNVTRKEVNLLRIQVAMVSDSDGDRPIHVAVAQENLRLVHKLCSLMLKASISLDLTNYLRQTPFHLAVMLGNVEIVQLLIKYGSSVTLRDRNGNSAIHLAVKSGANKDVLGLILSHPNAKDILNALDHEGYSALHYAILKNNKTAVWCLQKVGAQMNVIDPPPHYRTNKVITVAIVFKPNSVASLPGHLRPRKNNYESVAEELMSSIHHHVTVKSANKACLVCLRSEVFNLGAFSTGSIHDLGAVKKAIKYEIHAMRC</sequence>
<dbReference type="AlphaFoldDB" id="A0A8X6UPP4"/>
<keyword evidence="11" id="KW-1053">Target membrane</keyword>
<dbReference type="InterPro" id="IPR051070">
    <property type="entry name" value="NF-kappa-B_inhibitor"/>
</dbReference>
<dbReference type="Proteomes" id="UP000887013">
    <property type="component" value="Unassembled WGS sequence"/>
</dbReference>
<dbReference type="GO" id="GO:0044231">
    <property type="term" value="C:host cell presynaptic membrane"/>
    <property type="evidence" value="ECO:0007669"/>
    <property type="project" value="UniProtKB-KW"/>
</dbReference>
<keyword evidence="5" id="KW-1052">Target cell membrane</keyword>
<dbReference type="Pfam" id="PF12796">
    <property type="entry name" value="Ank_2"/>
    <property type="match status" value="1"/>
</dbReference>
<dbReference type="GO" id="GO:0005829">
    <property type="term" value="C:cytosol"/>
    <property type="evidence" value="ECO:0007669"/>
    <property type="project" value="TreeGrafter"/>
</dbReference>
<keyword evidence="9" id="KW-0638">Presynaptic neurotoxin</keyword>
<reference evidence="14" key="1">
    <citation type="submission" date="2020-08" db="EMBL/GenBank/DDBJ databases">
        <title>Multicomponent nature underlies the extraordinary mechanical properties of spider dragline silk.</title>
        <authorList>
            <person name="Kono N."/>
            <person name="Nakamura H."/>
            <person name="Mori M."/>
            <person name="Yoshida Y."/>
            <person name="Ohtoshi R."/>
            <person name="Malay A.D."/>
            <person name="Moran D.A.P."/>
            <person name="Tomita M."/>
            <person name="Numata K."/>
            <person name="Arakawa K."/>
        </authorList>
    </citation>
    <scope>NUCLEOTIDE SEQUENCE</scope>
</reference>
<evidence type="ECO:0000256" key="13">
    <source>
        <dbReference type="SAM" id="MobiDB-lite"/>
    </source>
</evidence>
<comment type="subcellular location">
    <subcellularLocation>
        <location evidence="2">Secreted</location>
    </subcellularLocation>
    <subcellularLocation>
        <location evidence="1">Target cell membrane</location>
    </subcellularLocation>
</comment>
<dbReference type="InterPro" id="IPR002110">
    <property type="entry name" value="Ankyrin_rpt"/>
</dbReference>
<dbReference type="PANTHER" id="PTHR46680:SF3">
    <property type="entry name" value="NF-KAPPA-B INHIBITOR CACTUS"/>
    <property type="match status" value="1"/>
</dbReference>
<evidence type="ECO:0000256" key="4">
    <source>
        <dbReference type="ARBA" id="ARBA00022525"/>
    </source>
</evidence>
<name>A0A8X6UPP4_NEPPI</name>
<feature type="repeat" description="ANK" evidence="12">
    <location>
        <begin position="218"/>
        <end position="250"/>
    </location>
</feature>
<evidence type="ECO:0000313" key="14">
    <source>
        <dbReference type="EMBL" id="GFU37420.1"/>
    </source>
</evidence>
<dbReference type="SMART" id="SM00248">
    <property type="entry name" value="ANK"/>
    <property type="match status" value="4"/>
</dbReference>
<dbReference type="EMBL" id="BMAW01131010">
    <property type="protein sequence ID" value="GFU37420.1"/>
    <property type="molecule type" value="Genomic_DNA"/>
</dbReference>
<evidence type="ECO:0000256" key="11">
    <source>
        <dbReference type="ARBA" id="ARBA00023298"/>
    </source>
</evidence>
<feature type="repeat" description="ANK" evidence="12">
    <location>
        <begin position="148"/>
        <end position="180"/>
    </location>
</feature>
<dbReference type="Gene3D" id="1.25.40.20">
    <property type="entry name" value="Ankyrin repeat-containing domain"/>
    <property type="match status" value="1"/>
</dbReference>
<keyword evidence="6" id="KW-0800">Toxin</keyword>
<dbReference type="GO" id="GO:0006887">
    <property type="term" value="P:exocytosis"/>
    <property type="evidence" value="ECO:0007669"/>
    <property type="project" value="UniProtKB-KW"/>
</dbReference>
<dbReference type="SUPFAM" id="SSF48403">
    <property type="entry name" value="Ankyrin repeat"/>
    <property type="match status" value="1"/>
</dbReference>
<evidence type="ECO:0000256" key="8">
    <source>
        <dbReference type="ARBA" id="ARBA00022737"/>
    </source>
</evidence>